<comment type="function">
    <text evidence="9">The M ring may be actively involved in energy transduction.</text>
</comment>
<dbReference type="InterPro" id="IPR013556">
    <property type="entry name" value="Flag_M-ring_C"/>
</dbReference>
<evidence type="ECO:0000259" key="11">
    <source>
        <dbReference type="Pfam" id="PF01514"/>
    </source>
</evidence>
<keyword evidence="8 9" id="KW-0975">Bacterial flagellum</keyword>
<protein>
    <recommendedName>
        <fullName evidence="9">Flagellar M-ring protein</fullName>
    </recommendedName>
</protein>
<dbReference type="GO" id="GO:0003774">
    <property type="term" value="F:cytoskeletal motor activity"/>
    <property type="evidence" value="ECO:0007669"/>
    <property type="project" value="InterPro"/>
</dbReference>
<comment type="similarity">
    <text evidence="3 9">Belongs to the FliF family.</text>
</comment>
<dbReference type="STRING" id="1120920.SAMN03080599_00955"/>
<dbReference type="Pfam" id="PF08345">
    <property type="entry name" value="YscJ_FliF_C"/>
    <property type="match status" value="1"/>
</dbReference>
<evidence type="ECO:0000256" key="10">
    <source>
        <dbReference type="SAM" id="Phobius"/>
    </source>
</evidence>
<keyword evidence="6 10" id="KW-1133">Transmembrane helix</keyword>
<keyword evidence="13" id="KW-0966">Cell projection</keyword>
<evidence type="ECO:0000313" key="13">
    <source>
        <dbReference type="EMBL" id="SCZ77805.1"/>
    </source>
</evidence>
<evidence type="ECO:0000256" key="8">
    <source>
        <dbReference type="ARBA" id="ARBA00023143"/>
    </source>
</evidence>
<dbReference type="NCBIfam" id="TIGR00206">
    <property type="entry name" value="fliF"/>
    <property type="match status" value="1"/>
</dbReference>
<keyword evidence="7 10" id="KW-0472">Membrane</keyword>
<dbReference type="PIRSF" id="PIRSF004862">
    <property type="entry name" value="FliF"/>
    <property type="match status" value="1"/>
</dbReference>
<dbReference type="GO" id="GO:0009431">
    <property type="term" value="C:bacterial-type flagellum basal body, MS ring"/>
    <property type="evidence" value="ECO:0007669"/>
    <property type="project" value="InterPro"/>
</dbReference>
<reference evidence="13 14" key="1">
    <citation type="submission" date="2016-10" db="EMBL/GenBank/DDBJ databases">
        <authorList>
            <person name="de Groot N.N."/>
        </authorList>
    </citation>
    <scope>NUCLEOTIDE SEQUENCE [LARGE SCALE GENOMIC DNA]</scope>
    <source>
        <strain evidence="13 14">DSM 2784</strain>
    </source>
</reference>
<evidence type="ECO:0000256" key="3">
    <source>
        <dbReference type="ARBA" id="ARBA00007971"/>
    </source>
</evidence>
<keyword evidence="13" id="KW-0282">Flagellum</keyword>
<organism evidence="13 14">
    <name type="scientific">Acidaminobacter hydrogenoformans DSM 2784</name>
    <dbReference type="NCBI Taxonomy" id="1120920"/>
    <lineage>
        <taxon>Bacteria</taxon>
        <taxon>Bacillati</taxon>
        <taxon>Bacillota</taxon>
        <taxon>Clostridia</taxon>
        <taxon>Peptostreptococcales</taxon>
        <taxon>Acidaminobacteraceae</taxon>
        <taxon>Acidaminobacter</taxon>
    </lineage>
</organism>
<dbReference type="InterPro" id="IPR006182">
    <property type="entry name" value="FliF_N_dom"/>
</dbReference>
<dbReference type="EMBL" id="FMWL01000003">
    <property type="protein sequence ID" value="SCZ77805.1"/>
    <property type="molecule type" value="Genomic_DNA"/>
</dbReference>
<evidence type="ECO:0000256" key="2">
    <source>
        <dbReference type="ARBA" id="ARBA00004651"/>
    </source>
</evidence>
<dbReference type="OrthoDB" id="9807026at2"/>
<proteinExistence type="inferred from homology"/>
<feature type="transmembrane region" description="Helical" evidence="10">
    <location>
        <begin position="25"/>
        <end position="45"/>
    </location>
</feature>
<comment type="subcellular location">
    <subcellularLocation>
        <location evidence="1 9">Bacterial flagellum basal body</location>
    </subcellularLocation>
    <subcellularLocation>
        <location evidence="2">Cell membrane</location>
        <topology evidence="2">Multi-pass membrane protein</topology>
    </subcellularLocation>
</comment>
<accession>A0A1G5RUI1</accession>
<dbReference type="PANTHER" id="PTHR30046">
    <property type="entry name" value="FLAGELLAR M-RING PROTEIN"/>
    <property type="match status" value="1"/>
</dbReference>
<evidence type="ECO:0000259" key="12">
    <source>
        <dbReference type="Pfam" id="PF08345"/>
    </source>
</evidence>
<dbReference type="Proteomes" id="UP000199208">
    <property type="component" value="Unassembled WGS sequence"/>
</dbReference>
<feature type="domain" description="Flagellar M-ring C-terminal" evidence="12">
    <location>
        <begin position="257"/>
        <end position="400"/>
    </location>
</feature>
<keyword evidence="14" id="KW-1185">Reference proteome</keyword>
<dbReference type="PRINTS" id="PR01009">
    <property type="entry name" value="FLGMRINGFLIF"/>
</dbReference>
<feature type="transmembrane region" description="Helical" evidence="10">
    <location>
        <begin position="431"/>
        <end position="453"/>
    </location>
</feature>
<dbReference type="GO" id="GO:0071973">
    <property type="term" value="P:bacterial-type flagellum-dependent cell motility"/>
    <property type="evidence" value="ECO:0007669"/>
    <property type="project" value="InterPro"/>
</dbReference>
<dbReference type="RefSeq" id="WP_092589743.1">
    <property type="nucleotide sequence ID" value="NZ_FMWL01000003.1"/>
</dbReference>
<dbReference type="InterPro" id="IPR045851">
    <property type="entry name" value="AMP-bd_C_sf"/>
</dbReference>
<evidence type="ECO:0000256" key="6">
    <source>
        <dbReference type="ARBA" id="ARBA00022989"/>
    </source>
</evidence>
<keyword evidence="4" id="KW-1003">Cell membrane</keyword>
<evidence type="ECO:0000256" key="5">
    <source>
        <dbReference type="ARBA" id="ARBA00022692"/>
    </source>
</evidence>
<evidence type="ECO:0000256" key="1">
    <source>
        <dbReference type="ARBA" id="ARBA00004117"/>
    </source>
</evidence>
<feature type="domain" description="Flagellar M-ring N-terminal" evidence="11">
    <location>
        <begin position="46"/>
        <end position="220"/>
    </location>
</feature>
<evidence type="ECO:0000256" key="7">
    <source>
        <dbReference type="ARBA" id="ARBA00023136"/>
    </source>
</evidence>
<dbReference type="GO" id="GO:0005886">
    <property type="term" value="C:plasma membrane"/>
    <property type="evidence" value="ECO:0007669"/>
    <property type="project" value="UniProtKB-SubCell"/>
</dbReference>
<dbReference type="AlphaFoldDB" id="A0A1G5RUI1"/>
<evidence type="ECO:0000313" key="14">
    <source>
        <dbReference type="Proteomes" id="UP000199208"/>
    </source>
</evidence>
<dbReference type="InterPro" id="IPR043427">
    <property type="entry name" value="YscJ/FliF"/>
</dbReference>
<sequence>MSKLKAAWNTAIEKLNKMSLTSRRLMAGVAITLVLFFALYVLILGKVNYVVLFSGLELNSAAAIVEEMDRLGTVKYKLEDGGATILVDEEVVSDLRLKLAMNGSLPDNTIGFELFDNQGLMVTDQDRKIMFQRATQGELERTIRALEEVKYARVHLNLAESTLFEKEVEQSSATVVLELAPGKSLTVPQVEGILSLVSGAVKNLPKENVTVLDTNANLLSAPFQEGEEAGALNASAEQSEIIDRIESKIAGNLTELLEKALGREKVIVTVLAEVNFDQEQISKVIYGEAPVVKNRQESFSGEGIKAFISEGPIDNNTQNLIMQDDTGAIQTYDAYTEYEVDRTEIASIKAVGVLSRLNVSVVYDGKLSPEMKASIQDMVSAAAGIDPQRGDQINIEGMTFDRSYETALAEELEEARRLEEAAGKIMGMDKALLMTLVKWVLGLAAGVLLLAMLMRKTRQGGQSVMTPAFEGGPANVLGKGSLLNVTDEGAAPQEPTLDDLFGTVDKKDSSLKKYASEHPQEIADLIRAWIKEQ</sequence>
<dbReference type="Gene3D" id="3.30.300.30">
    <property type="match status" value="1"/>
</dbReference>
<gene>
    <name evidence="13" type="ORF">SAMN03080599_00955</name>
</gene>
<dbReference type="InterPro" id="IPR000067">
    <property type="entry name" value="FlgMring_FliF"/>
</dbReference>
<evidence type="ECO:0000256" key="4">
    <source>
        <dbReference type="ARBA" id="ARBA00022475"/>
    </source>
</evidence>
<dbReference type="Pfam" id="PF01514">
    <property type="entry name" value="YscJ_FliF"/>
    <property type="match status" value="1"/>
</dbReference>
<name>A0A1G5RUI1_9FIRM</name>
<keyword evidence="13" id="KW-0969">Cilium</keyword>
<dbReference type="PANTHER" id="PTHR30046:SF0">
    <property type="entry name" value="FLAGELLAR M-RING PROTEIN"/>
    <property type="match status" value="1"/>
</dbReference>
<keyword evidence="5 10" id="KW-0812">Transmembrane</keyword>
<evidence type="ECO:0000256" key="9">
    <source>
        <dbReference type="PIRNR" id="PIRNR004862"/>
    </source>
</evidence>